<dbReference type="AlphaFoldDB" id="A0A0B8Q156"/>
<accession>A0A0B8Q156</accession>
<dbReference type="CDD" id="cd11338">
    <property type="entry name" value="AmyAc_CMD"/>
    <property type="match status" value="1"/>
</dbReference>
<keyword evidence="1 4" id="KW-0378">Hydrolase</keyword>
<dbReference type="Proteomes" id="UP000031666">
    <property type="component" value="Unassembled WGS sequence"/>
</dbReference>
<gene>
    <name evidence="4" type="ORF">JCM19241_2680</name>
</gene>
<comment type="caution">
    <text evidence="4">The sequence shown here is derived from an EMBL/GenBank/DDBJ whole genome shotgun (WGS) entry which is preliminary data.</text>
</comment>
<dbReference type="InterPro" id="IPR017853">
    <property type="entry name" value="GH"/>
</dbReference>
<dbReference type="SMART" id="SM00642">
    <property type="entry name" value="Aamy"/>
    <property type="match status" value="1"/>
</dbReference>
<evidence type="ECO:0000313" key="4">
    <source>
        <dbReference type="EMBL" id="GAM73225.1"/>
    </source>
</evidence>
<name>A0A0B8Q156_9VIBR</name>
<dbReference type="GO" id="GO:0005975">
    <property type="term" value="P:carbohydrate metabolic process"/>
    <property type="evidence" value="ECO:0007669"/>
    <property type="project" value="InterPro"/>
</dbReference>
<organism evidence="4 5">
    <name type="scientific">Vibrio ishigakensis</name>
    <dbReference type="NCBI Taxonomy" id="1481914"/>
    <lineage>
        <taxon>Bacteria</taxon>
        <taxon>Pseudomonadati</taxon>
        <taxon>Pseudomonadota</taxon>
        <taxon>Gammaproteobacteria</taxon>
        <taxon>Vibrionales</taxon>
        <taxon>Vibrionaceae</taxon>
        <taxon>Vibrio</taxon>
    </lineage>
</organism>
<protein>
    <submittedName>
        <fullName evidence="4">Maltodextrin glucosidase</fullName>
        <ecNumber evidence="4">3.2.1.20</ecNumber>
    </submittedName>
</protein>
<dbReference type="EC" id="3.2.1.20" evidence="4"/>
<dbReference type="Pfam" id="PF00128">
    <property type="entry name" value="Alpha-amylase"/>
    <property type="match status" value="1"/>
</dbReference>
<evidence type="ECO:0000313" key="5">
    <source>
        <dbReference type="Proteomes" id="UP000031666"/>
    </source>
</evidence>
<dbReference type="EMBL" id="BBSC01000001">
    <property type="protein sequence ID" value="GAM73225.1"/>
    <property type="molecule type" value="Genomic_DNA"/>
</dbReference>
<dbReference type="PANTHER" id="PTHR10357">
    <property type="entry name" value="ALPHA-AMYLASE FAMILY MEMBER"/>
    <property type="match status" value="1"/>
</dbReference>
<evidence type="ECO:0000256" key="1">
    <source>
        <dbReference type="ARBA" id="ARBA00022801"/>
    </source>
</evidence>
<dbReference type="InterPro" id="IPR006047">
    <property type="entry name" value="GH13_cat_dom"/>
</dbReference>
<evidence type="ECO:0000259" key="3">
    <source>
        <dbReference type="SMART" id="SM00642"/>
    </source>
</evidence>
<evidence type="ECO:0000256" key="2">
    <source>
        <dbReference type="ARBA" id="ARBA00023295"/>
    </source>
</evidence>
<feature type="domain" description="Glycosyl hydrolase family 13 catalytic" evidence="3">
    <location>
        <begin position="9"/>
        <end position="387"/>
    </location>
</feature>
<dbReference type="STRING" id="1481914.JCM19241_2680"/>
<dbReference type="Gene3D" id="3.20.20.80">
    <property type="entry name" value="Glycosidases"/>
    <property type="match status" value="1"/>
</dbReference>
<keyword evidence="2 4" id="KW-0326">Glycosidase</keyword>
<sequence>MVQSQVFYQIFPDRFCNGNPEIGVRTGEYAIKDGTVPAVESQWGTPINQDSSMSVQFFNGDIAGVYSKLDYLQELGITTLYLNPVFSSLSNHKYDTTDYFNVDPHIGTNEELAELCQEVHRRGMRIVLDAVFNHTSAEHPWFDKSGRVEGGAFHNTDSKYRDYYFFDGDSQNYEGWNGVSNLPVLNFDNPEVREYIYDSQDAVIKHWLRPPYNIDGWRFDVIHMLGEGKGAYNNAHYVKAFREATKQENQDALVLGEHFFEATSWLQGDQEDGAMNYYGFAHPVRAFFANQDIAYDPISLTSEEFKQWLLEAKAKVPWHNQLAQLNQLDSHDTARFITLLEGDEQLMRQASLFLMAYVGVPCLYYGTEVGLEGENDPDNRRTFHGSE</sequence>
<dbReference type="GO" id="GO:0004558">
    <property type="term" value="F:alpha-1,4-glucosidase activity"/>
    <property type="evidence" value="ECO:0007669"/>
    <property type="project" value="UniProtKB-EC"/>
</dbReference>
<reference evidence="4 5" key="1">
    <citation type="submission" date="2015-01" db="EMBL/GenBank/DDBJ databases">
        <title>Vibrio sp. C94 JCM 19241 whole genome shotgun sequence.</title>
        <authorList>
            <person name="Sawabe T."/>
            <person name="Meirelles P."/>
            <person name="Feng G."/>
            <person name="Sayaka M."/>
            <person name="Hattori M."/>
            <person name="Ohkuma M."/>
        </authorList>
    </citation>
    <scope>NUCLEOTIDE SEQUENCE [LARGE SCALE GENOMIC DNA]</scope>
    <source>
        <strain evidence="5">JCM 19241</strain>
    </source>
</reference>
<dbReference type="SUPFAM" id="SSF51445">
    <property type="entry name" value="(Trans)glycosidases"/>
    <property type="match status" value="1"/>
</dbReference>
<proteinExistence type="predicted"/>
<reference evidence="4 5" key="2">
    <citation type="submission" date="2015-01" db="EMBL/GenBank/DDBJ databases">
        <authorList>
            <consortium name="NBRP consortium"/>
            <person name="Sawabe T."/>
            <person name="Meirelles P."/>
            <person name="Feng G."/>
            <person name="Sayaka M."/>
            <person name="Hattori M."/>
            <person name="Ohkuma M."/>
        </authorList>
    </citation>
    <scope>NUCLEOTIDE SEQUENCE [LARGE SCALE GENOMIC DNA]</scope>
    <source>
        <strain evidence="5">JCM 19241</strain>
    </source>
</reference>
<dbReference type="NCBIfam" id="NF008051">
    <property type="entry name" value="PRK10785.1"/>
    <property type="match status" value="1"/>
</dbReference>
<dbReference type="PANTHER" id="PTHR10357:SF210">
    <property type="entry name" value="MALTODEXTRIN GLUCOSIDASE"/>
    <property type="match status" value="1"/>
</dbReference>